<comment type="caution">
    <text evidence="1">The sequence shown here is derived from an EMBL/GenBank/DDBJ whole genome shotgun (WGS) entry which is preliminary data.</text>
</comment>
<dbReference type="Proteomes" id="UP000001343">
    <property type="component" value="Unassembled WGS sequence"/>
</dbReference>
<evidence type="ECO:0000313" key="1">
    <source>
        <dbReference type="EMBL" id="EKR98994.1"/>
    </source>
</evidence>
<evidence type="ECO:0000313" key="2">
    <source>
        <dbReference type="Proteomes" id="UP000001343"/>
    </source>
</evidence>
<protein>
    <submittedName>
        <fullName evidence="1">Uncharacterized protein</fullName>
    </submittedName>
</protein>
<accession>A0AA87MNA8</accession>
<dbReference type="AlphaFoldDB" id="A0AA87MNA8"/>
<proteinExistence type="predicted"/>
<sequence>MKQIVWEEWDLVRLKLKNDLYNFAQILCSPYMHFFNLRVCPKTFQKISYNDSVSL</sequence>
<gene>
    <name evidence="1" type="ORF">LEP1GSC125_2823</name>
</gene>
<organism evidence="1 2">
    <name type="scientific">Leptospira mayottensis 200901122</name>
    <dbReference type="NCBI Taxonomy" id="1193010"/>
    <lineage>
        <taxon>Bacteria</taxon>
        <taxon>Pseudomonadati</taxon>
        <taxon>Spirochaetota</taxon>
        <taxon>Spirochaetia</taxon>
        <taxon>Leptospirales</taxon>
        <taxon>Leptospiraceae</taxon>
        <taxon>Leptospira</taxon>
    </lineage>
</organism>
<dbReference type="EMBL" id="AKWM02000062">
    <property type="protein sequence ID" value="EKR98994.1"/>
    <property type="molecule type" value="Genomic_DNA"/>
</dbReference>
<reference evidence="1 2" key="1">
    <citation type="journal article" date="2014" name="Int. J. Syst. Evol. Microbiol.">
        <title>Leptospira mayottensis sp. nov., a pathogenic species of the genus Leptospira isolated from humans.</title>
        <authorList>
            <person name="Bourhy P."/>
            <person name="Collet L."/>
            <person name="Brisse S."/>
            <person name="Picardeau M."/>
        </authorList>
    </citation>
    <scope>NUCLEOTIDE SEQUENCE [LARGE SCALE GENOMIC DNA]</scope>
    <source>
        <strain evidence="1 2">200901122</strain>
    </source>
</reference>
<name>A0AA87MNA8_9LEPT</name>